<evidence type="ECO:0000256" key="1">
    <source>
        <dbReference type="SAM" id="Phobius"/>
    </source>
</evidence>
<proteinExistence type="predicted"/>
<keyword evidence="1" id="KW-0812">Transmembrane</keyword>
<keyword evidence="1" id="KW-1133">Transmembrane helix</keyword>
<accession>A0ABP0FDX5</accession>
<dbReference type="InterPro" id="IPR045860">
    <property type="entry name" value="Snake_toxin-like_sf"/>
</dbReference>
<reference evidence="3 4" key="1">
    <citation type="submission" date="2024-02" db="EMBL/GenBank/DDBJ databases">
        <authorList>
            <person name="Daric V."/>
            <person name="Darras S."/>
        </authorList>
    </citation>
    <scope>NUCLEOTIDE SEQUENCE [LARGE SCALE GENOMIC DNA]</scope>
</reference>
<evidence type="ECO:0000313" key="3">
    <source>
        <dbReference type="EMBL" id="CAK8677611.1"/>
    </source>
</evidence>
<sequence length="260" mass="28266">MKKLTFIFTAFVWIWKSRFAETLTCNGGIQLTVHDKLIRRDINPQPCPNEKQSCLTADAAVAVKGMTANVYVGSCAYNCKEEAAKGCQETLEDLQISSSDITRCRVSCCNSSDFCNIEPQPSASQKPSAVGGGRRCYVGIKKVLSDETVAADTIKEKTCGQDYGPKPSCISATLTMNRGTKESIGLTTLKQCYPAKTCDRYICDLMLQEISDNVRGMVTGCETSCCTGDLCNDAAHTSPRALAILTFLFFALTMSLIAYS</sequence>
<organism evidence="3 4">
    <name type="scientific">Clavelina lepadiformis</name>
    <name type="common">Light-bulb sea squirt</name>
    <name type="synonym">Ascidia lepadiformis</name>
    <dbReference type="NCBI Taxonomy" id="159417"/>
    <lineage>
        <taxon>Eukaryota</taxon>
        <taxon>Metazoa</taxon>
        <taxon>Chordata</taxon>
        <taxon>Tunicata</taxon>
        <taxon>Ascidiacea</taxon>
        <taxon>Aplousobranchia</taxon>
        <taxon>Clavelinidae</taxon>
        <taxon>Clavelina</taxon>
    </lineage>
</organism>
<name>A0ABP0FDX5_CLALP</name>
<dbReference type="SUPFAM" id="SSF57302">
    <property type="entry name" value="Snake toxin-like"/>
    <property type="match status" value="1"/>
</dbReference>
<evidence type="ECO:0000313" key="4">
    <source>
        <dbReference type="Proteomes" id="UP001642483"/>
    </source>
</evidence>
<feature type="transmembrane region" description="Helical" evidence="1">
    <location>
        <begin position="241"/>
        <end position="259"/>
    </location>
</feature>
<evidence type="ECO:0000256" key="2">
    <source>
        <dbReference type="SAM" id="SignalP"/>
    </source>
</evidence>
<keyword evidence="1" id="KW-0472">Membrane</keyword>
<feature type="chain" id="PRO_5045941555" evidence="2">
    <location>
        <begin position="21"/>
        <end position="260"/>
    </location>
</feature>
<dbReference type="Proteomes" id="UP001642483">
    <property type="component" value="Unassembled WGS sequence"/>
</dbReference>
<keyword evidence="4" id="KW-1185">Reference proteome</keyword>
<gene>
    <name evidence="3" type="ORF">CVLEPA_LOCUS6972</name>
</gene>
<comment type="caution">
    <text evidence="3">The sequence shown here is derived from an EMBL/GenBank/DDBJ whole genome shotgun (WGS) entry which is preliminary data.</text>
</comment>
<dbReference type="EMBL" id="CAWYQH010000046">
    <property type="protein sequence ID" value="CAK8677611.1"/>
    <property type="molecule type" value="Genomic_DNA"/>
</dbReference>
<keyword evidence="2" id="KW-0732">Signal</keyword>
<protein>
    <submittedName>
        <fullName evidence="3">Uncharacterized protein</fullName>
    </submittedName>
</protein>
<feature type="signal peptide" evidence="2">
    <location>
        <begin position="1"/>
        <end position="20"/>
    </location>
</feature>